<evidence type="ECO:0000256" key="3">
    <source>
        <dbReference type="ARBA" id="ARBA00012663"/>
    </source>
</evidence>
<name>A0ABU3DPB5_9FLAO</name>
<dbReference type="Pfam" id="PF01915">
    <property type="entry name" value="Glyco_hydro_3_C"/>
    <property type="match status" value="1"/>
</dbReference>
<dbReference type="Gene3D" id="3.20.20.300">
    <property type="entry name" value="Glycoside hydrolase, family 3, N-terminal domain"/>
    <property type="match status" value="1"/>
</dbReference>
<organism evidence="9 10">
    <name type="scientific">Autumnicola psychrophila</name>
    <dbReference type="NCBI Taxonomy" id="3075592"/>
    <lineage>
        <taxon>Bacteria</taxon>
        <taxon>Pseudomonadati</taxon>
        <taxon>Bacteroidota</taxon>
        <taxon>Flavobacteriia</taxon>
        <taxon>Flavobacteriales</taxon>
        <taxon>Flavobacteriaceae</taxon>
        <taxon>Autumnicola</taxon>
    </lineage>
</organism>
<comment type="catalytic activity">
    <reaction evidence="1">
        <text>Hydrolysis of terminal non-reducing N-acetyl-D-hexosamine residues in N-acetyl-beta-D-hexosaminides.</text>
        <dbReference type="EC" id="3.2.1.52"/>
    </reaction>
</comment>
<feature type="domain" description="Glycoside hydrolase family 3 N-terminal" evidence="7">
    <location>
        <begin position="49"/>
        <end position="362"/>
    </location>
</feature>
<keyword evidence="4 6" id="KW-0378">Hydrolase</keyword>
<keyword evidence="5 6" id="KW-0326">Glycosidase</keyword>
<dbReference type="SUPFAM" id="SSF51445">
    <property type="entry name" value="(Trans)glycosidases"/>
    <property type="match status" value="1"/>
</dbReference>
<dbReference type="Gene3D" id="3.40.50.1700">
    <property type="entry name" value="Glycoside hydrolase family 3 C-terminal domain"/>
    <property type="match status" value="1"/>
</dbReference>
<dbReference type="EC" id="3.2.1.52" evidence="3"/>
<protein>
    <recommendedName>
        <fullName evidence="3">beta-N-acetylhexosaminidase</fullName>
        <ecNumber evidence="3">3.2.1.52</ecNumber>
    </recommendedName>
</protein>
<dbReference type="SUPFAM" id="SSF52279">
    <property type="entry name" value="Beta-D-glucan exohydrolase, C-terminal domain"/>
    <property type="match status" value="1"/>
</dbReference>
<comment type="caution">
    <text evidence="9">The sequence shown here is derived from an EMBL/GenBank/DDBJ whole genome shotgun (WGS) entry which is preliminary data.</text>
</comment>
<dbReference type="GO" id="GO:0016787">
    <property type="term" value="F:hydrolase activity"/>
    <property type="evidence" value="ECO:0007669"/>
    <property type="project" value="UniProtKB-KW"/>
</dbReference>
<dbReference type="Proteomes" id="UP001253848">
    <property type="component" value="Unassembled WGS sequence"/>
</dbReference>
<dbReference type="InterPro" id="IPR017853">
    <property type="entry name" value="GH"/>
</dbReference>
<evidence type="ECO:0000259" key="8">
    <source>
        <dbReference type="Pfam" id="PF01915"/>
    </source>
</evidence>
<evidence type="ECO:0000313" key="9">
    <source>
        <dbReference type="EMBL" id="MDT0685546.1"/>
    </source>
</evidence>
<dbReference type="PANTHER" id="PTHR30480">
    <property type="entry name" value="BETA-HEXOSAMINIDASE-RELATED"/>
    <property type="match status" value="1"/>
</dbReference>
<gene>
    <name evidence="9" type="ORF">RM541_04180</name>
</gene>
<dbReference type="InterPro" id="IPR001764">
    <property type="entry name" value="Glyco_hydro_3_N"/>
</dbReference>
<dbReference type="EMBL" id="JAVRHN010000002">
    <property type="protein sequence ID" value="MDT0685546.1"/>
    <property type="molecule type" value="Genomic_DNA"/>
</dbReference>
<dbReference type="InterPro" id="IPR036881">
    <property type="entry name" value="Glyco_hydro_3_C_sf"/>
</dbReference>
<sequence length="590" mass="65591">MKSKIVMFVAGILSSVSVWSQQSKPENPEFLKFQKSEWVDSVMNSLTPDERIAQLIMVAAFSNRGEKHKREILKLVQEQKVGGLLFFQGDPEAQVKLINEYQKASKVPLIGAIDAEWGLGMRLDNTISYPYQMALGAIQDEELIYKMGLEIARQIKRAGLHLNFAPVVDVNNNPENPVINYRSFGENKFNVSQKGIAYMKGLQDGQVLATAKHFPGHGDTDTDSHYALPQINHPFPRLDSLELYPFKELINAGVGGMMVAHLDIPALDSTGVASTLSKPIITGLLKERLEYKGLVVTDAMNMKGVTLGNLPGVVDKDAILAGNDMLEYSEDVPKAIEEVRAAINAGLITQEEIDARCRKILAIKQWVGLDNYRPLKTQNILKEINTPKAKELHEKLAKASLTVLKNENSLLPLQQKKKKKKKIASLSIGVEEESTFQKTLKKNYELENFQLSEEAGEEEVQDIVRKLANFDVLLVAIHDTQSRPRNKISFSEDVEDLILQLSNRKNTIFSLFKNPYVIAKIEGIENADGLILAYQDSETAQEVTAGFIAGKSMASGKLPVSLGNKFNVGDGLTVIAIPAILRLYRTFLLF</sequence>
<dbReference type="RefSeq" id="WP_311498960.1">
    <property type="nucleotide sequence ID" value="NZ_JAVRHN010000002.1"/>
</dbReference>
<dbReference type="Pfam" id="PF00933">
    <property type="entry name" value="Glyco_hydro_3"/>
    <property type="match status" value="1"/>
</dbReference>
<comment type="similarity">
    <text evidence="2 6">Belongs to the glycosyl hydrolase 3 family.</text>
</comment>
<keyword evidence="10" id="KW-1185">Reference proteome</keyword>
<dbReference type="InterPro" id="IPR019800">
    <property type="entry name" value="Glyco_hydro_3_AS"/>
</dbReference>
<dbReference type="PROSITE" id="PS00775">
    <property type="entry name" value="GLYCOSYL_HYDROL_F3"/>
    <property type="match status" value="1"/>
</dbReference>
<reference evidence="9 10" key="1">
    <citation type="submission" date="2023-09" db="EMBL/GenBank/DDBJ databases">
        <authorList>
            <person name="Rey-Velasco X."/>
        </authorList>
    </citation>
    <scope>NUCLEOTIDE SEQUENCE [LARGE SCALE GENOMIC DNA]</scope>
    <source>
        <strain evidence="9 10">F225</strain>
    </source>
</reference>
<accession>A0ABU3DPB5</accession>
<evidence type="ECO:0000256" key="1">
    <source>
        <dbReference type="ARBA" id="ARBA00001231"/>
    </source>
</evidence>
<proteinExistence type="inferred from homology"/>
<evidence type="ECO:0000256" key="4">
    <source>
        <dbReference type="ARBA" id="ARBA00022801"/>
    </source>
</evidence>
<dbReference type="InterPro" id="IPR036962">
    <property type="entry name" value="Glyco_hydro_3_N_sf"/>
</dbReference>
<dbReference type="InterPro" id="IPR050226">
    <property type="entry name" value="NagZ_Beta-hexosaminidase"/>
</dbReference>
<dbReference type="PRINTS" id="PR00133">
    <property type="entry name" value="GLHYDRLASE3"/>
</dbReference>
<feature type="domain" description="Glycoside hydrolase family 3 C-terminal" evidence="8">
    <location>
        <begin position="402"/>
        <end position="564"/>
    </location>
</feature>
<dbReference type="InterPro" id="IPR002772">
    <property type="entry name" value="Glyco_hydro_3_C"/>
</dbReference>
<evidence type="ECO:0000313" key="10">
    <source>
        <dbReference type="Proteomes" id="UP001253848"/>
    </source>
</evidence>
<evidence type="ECO:0000259" key="7">
    <source>
        <dbReference type="Pfam" id="PF00933"/>
    </source>
</evidence>
<evidence type="ECO:0000256" key="2">
    <source>
        <dbReference type="ARBA" id="ARBA00005336"/>
    </source>
</evidence>
<evidence type="ECO:0000256" key="6">
    <source>
        <dbReference type="RuleBase" id="RU361161"/>
    </source>
</evidence>
<dbReference type="PANTHER" id="PTHR30480:SF13">
    <property type="entry name" value="BETA-HEXOSAMINIDASE"/>
    <property type="match status" value="1"/>
</dbReference>
<evidence type="ECO:0000256" key="5">
    <source>
        <dbReference type="ARBA" id="ARBA00023295"/>
    </source>
</evidence>